<dbReference type="Pfam" id="PF10523">
    <property type="entry name" value="BEN"/>
    <property type="match status" value="1"/>
</dbReference>
<feature type="domain" description="BEN" evidence="7">
    <location>
        <begin position="212"/>
        <end position="309"/>
    </location>
</feature>
<evidence type="ECO:0000256" key="1">
    <source>
        <dbReference type="ARBA" id="ARBA00004123"/>
    </source>
</evidence>
<evidence type="ECO:0000313" key="8">
    <source>
        <dbReference type="EMBL" id="JAC42846.1"/>
    </source>
</evidence>
<dbReference type="PANTHER" id="PTHR35346">
    <property type="entry name" value="BEN DOMAIN-CONTAINING PROTEIN 6"/>
    <property type="match status" value="1"/>
</dbReference>
<dbReference type="EMBL" id="GAKP01016106">
    <property type="protein sequence ID" value="JAC42846.1"/>
    <property type="molecule type" value="Transcribed_RNA"/>
</dbReference>
<feature type="compositionally biased region" description="Polar residues" evidence="6">
    <location>
        <begin position="71"/>
        <end position="81"/>
    </location>
</feature>
<keyword evidence="4" id="KW-0804">Transcription</keyword>
<dbReference type="GO" id="GO:0003714">
    <property type="term" value="F:transcription corepressor activity"/>
    <property type="evidence" value="ECO:0007669"/>
    <property type="project" value="InterPro"/>
</dbReference>
<dbReference type="Gene3D" id="1.10.10.2590">
    <property type="entry name" value="BEN domain"/>
    <property type="match status" value="1"/>
</dbReference>
<dbReference type="AlphaFoldDB" id="A0A034VHR9"/>
<dbReference type="GO" id="GO:0005634">
    <property type="term" value="C:nucleus"/>
    <property type="evidence" value="ECO:0007669"/>
    <property type="project" value="UniProtKB-SubCell"/>
</dbReference>
<organism evidence="8">
    <name type="scientific">Bactrocera dorsalis</name>
    <name type="common">Oriental fruit fly</name>
    <name type="synonym">Dacus dorsalis</name>
    <dbReference type="NCBI Taxonomy" id="27457"/>
    <lineage>
        <taxon>Eukaryota</taxon>
        <taxon>Metazoa</taxon>
        <taxon>Ecdysozoa</taxon>
        <taxon>Arthropoda</taxon>
        <taxon>Hexapoda</taxon>
        <taxon>Insecta</taxon>
        <taxon>Pterygota</taxon>
        <taxon>Neoptera</taxon>
        <taxon>Endopterygota</taxon>
        <taxon>Diptera</taxon>
        <taxon>Brachycera</taxon>
        <taxon>Muscomorpha</taxon>
        <taxon>Tephritoidea</taxon>
        <taxon>Tephritidae</taxon>
        <taxon>Bactrocera</taxon>
        <taxon>Bactrocera</taxon>
    </lineage>
</organism>
<reference evidence="8" key="1">
    <citation type="journal article" date="2014" name="BMC Genomics">
        <title>Characterizing the developmental transcriptome of the oriental fruit fly, Bactrocera dorsalis (Diptera: Tephritidae) through comparative genomic analysis with Drosophila melanogaster utilizing modENCODE datasets.</title>
        <authorList>
            <person name="Geib S.M."/>
            <person name="Calla B."/>
            <person name="Hall B."/>
            <person name="Hou S."/>
            <person name="Manoukis N.C."/>
        </authorList>
    </citation>
    <scope>NUCLEOTIDE SEQUENCE</scope>
    <source>
        <strain evidence="8">Punador</strain>
    </source>
</reference>
<evidence type="ECO:0000256" key="3">
    <source>
        <dbReference type="ARBA" id="ARBA00023015"/>
    </source>
</evidence>
<feature type="region of interest" description="Disordered" evidence="6">
    <location>
        <begin position="45"/>
        <end position="81"/>
    </location>
</feature>
<keyword evidence="2" id="KW-0678">Repressor</keyword>
<evidence type="ECO:0000259" key="7">
    <source>
        <dbReference type="PROSITE" id="PS51457"/>
    </source>
</evidence>
<dbReference type="GO" id="GO:0045666">
    <property type="term" value="P:positive regulation of neuron differentiation"/>
    <property type="evidence" value="ECO:0007669"/>
    <property type="project" value="InterPro"/>
</dbReference>
<dbReference type="InterPro" id="IPR037496">
    <property type="entry name" value="BEND6-like"/>
</dbReference>
<dbReference type="OrthoDB" id="8186171at2759"/>
<feature type="compositionally biased region" description="Basic and acidic residues" evidence="6">
    <location>
        <begin position="56"/>
        <end position="70"/>
    </location>
</feature>
<accession>A0A034VHR9</accession>
<dbReference type="PANTHER" id="PTHR35346:SF1">
    <property type="entry name" value="BEN DOMAIN-CONTAINING PROTEIN 6"/>
    <property type="match status" value="1"/>
</dbReference>
<evidence type="ECO:0000256" key="4">
    <source>
        <dbReference type="ARBA" id="ARBA00023163"/>
    </source>
</evidence>
<sequence>MDQSPNNSLNIKMENESSELTIMDLSQNGSANIKMENESSEVALDLRKFSPLPRETGGRRTQHDLSEVRNRQQTPTDRSSAANLQLKRCLEFEEKFYGEVKKLKSDEIVFPVQEETPRNEVGKVLVKSSHCINTLQRIMQTINMKREPVSTELPHSMRIDNGIKAEPINLTKTLTTGKSLGVIPSSLSMQSGPVRTQVSAANVDSPDVVIGPNGTRVSKKYLAKIYYMEVSIATRKLLTLVFDRQTLATHTLSGRPSNRFPNSNRPLKPQLDHLKVADIIYYVKRVYNCTEADIRHAIAVKCAEIDRIVNKRSLSKANLD</sequence>
<dbReference type="SMART" id="SM01025">
    <property type="entry name" value="BEN"/>
    <property type="match status" value="1"/>
</dbReference>
<comment type="subcellular location">
    <subcellularLocation>
        <location evidence="1">Nucleus</location>
    </subcellularLocation>
</comment>
<keyword evidence="3" id="KW-0805">Transcription regulation</keyword>
<dbReference type="PROSITE" id="PS51457">
    <property type="entry name" value="BEN"/>
    <property type="match status" value="1"/>
</dbReference>
<dbReference type="GO" id="GO:0003677">
    <property type="term" value="F:DNA binding"/>
    <property type="evidence" value="ECO:0007669"/>
    <property type="project" value="InterPro"/>
</dbReference>
<dbReference type="InterPro" id="IPR018379">
    <property type="entry name" value="BEN_domain"/>
</dbReference>
<keyword evidence="5" id="KW-0539">Nucleus</keyword>
<name>A0A034VHR9_BACDO</name>
<evidence type="ECO:0000256" key="5">
    <source>
        <dbReference type="ARBA" id="ARBA00023242"/>
    </source>
</evidence>
<evidence type="ECO:0000256" key="2">
    <source>
        <dbReference type="ARBA" id="ARBA00022491"/>
    </source>
</evidence>
<protein>
    <recommendedName>
        <fullName evidence="7">BEN domain-containing protein</fullName>
    </recommendedName>
</protein>
<evidence type="ECO:0000256" key="6">
    <source>
        <dbReference type="SAM" id="MobiDB-lite"/>
    </source>
</evidence>
<proteinExistence type="predicted"/>
<dbReference type="GO" id="GO:0045746">
    <property type="term" value="P:negative regulation of Notch signaling pathway"/>
    <property type="evidence" value="ECO:0007669"/>
    <property type="project" value="InterPro"/>
</dbReference>